<feature type="transmembrane region" description="Helical" evidence="1">
    <location>
        <begin position="31"/>
        <end position="53"/>
    </location>
</feature>
<proteinExistence type="predicted"/>
<evidence type="ECO:0000256" key="1">
    <source>
        <dbReference type="SAM" id="Phobius"/>
    </source>
</evidence>
<feature type="transmembrane region" description="Helical" evidence="1">
    <location>
        <begin position="157"/>
        <end position="179"/>
    </location>
</feature>
<evidence type="ECO:0000313" key="2">
    <source>
        <dbReference type="EMBL" id="QCC84333.1"/>
    </source>
</evidence>
<sequence>MAQPANFAASQDGASPALPSPSRLILPAPGWGWWALLLALLLPFAYACCFLFPRGDDFDEVTRAMFPFDLPGGLYEIVREWLTWSGRYTYHFLAVFLGKAAELRPLYGLVCAGVAALYGLGLYGLARVVRLRRGPAAFCGLLAVLTVLACHQSLPNLYLLTDSLTMGLLQAMTLVYLWVLCRLWTAPAAQARSARRHAVIVGVLTVGVFEHSALAALTASTVTVLLALADRFDARETEPDAAQTARMRFRHMCVVWLWIFGALLVSFLAPGNQMRRATRHIDTATQLRQLAAAFDEWRHAAFWFFDGLWPWAVLLLVLVLRGLRGQPPLRPSAGAARSGLLLAALAVAAYMGLSGLITVLHALSDVTVSSSSKLPSGLAIFSAYAFGFALWGILEAMPALERALARLPRQALMPALLVLLLGLLAGSANWRTTAVNTVNGSMLQLGLQLQQRYDALQAIGQAAQGQNTSPRFGLLGEIYRPGARKRAIDPSQPQPAVQRSIPDEIFPVQTGEALPAQPETWPNLWVAWMFGLGSVHSAQPLASAAVGALTARAELAAQKPLALTLTQDLGTHGIDGAWLVRANGAPAGVEALSASATFSNLWLVLHGQDMTRIERIAVLRVSKPDWRRLLPLFVQQQAAEMLLARPSVKSVAAPLAEDPAQIAVALAGEYLPFAADAWKTGQYLAVPVCPAASTPLGLFVGINNGALVRLDLANR</sequence>
<reference evidence="2 3" key="1">
    <citation type="submission" date="2019-02" db="EMBL/GenBank/DDBJ databases">
        <title>Complete Genome Sequence of Desulfovibrio desulfuricans IC1, a Sulfonate Utilizing Anaerobe.</title>
        <authorList>
            <person name="Day L.A."/>
            <person name="De Leon K.B."/>
            <person name="Wall J.D."/>
        </authorList>
    </citation>
    <scope>NUCLEOTIDE SEQUENCE [LARGE SCALE GENOMIC DNA]</scope>
    <source>
        <strain evidence="2 3">IC1</strain>
    </source>
</reference>
<evidence type="ECO:0000313" key="3">
    <source>
        <dbReference type="Proteomes" id="UP000297065"/>
    </source>
</evidence>
<feature type="transmembrane region" description="Helical" evidence="1">
    <location>
        <begin position="106"/>
        <end position="126"/>
    </location>
</feature>
<dbReference type="EMBL" id="CP036295">
    <property type="protein sequence ID" value="QCC84333.1"/>
    <property type="molecule type" value="Genomic_DNA"/>
</dbReference>
<dbReference type="OrthoDB" id="5459045at2"/>
<dbReference type="RefSeq" id="WP_136398586.1">
    <property type="nucleotide sequence ID" value="NZ_CP036295.1"/>
</dbReference>
<feature type="transmembrane region" description="Helical" evidence="1">
    <location>
        <begin position="249"/>
        <end position="269"/>
    </location>
</feature>
<feature type="transmembrane region" description="Helical" evidence="1">
    <location>
        <begin position="300"/>
        <end position="320"/>
    </location>
</feature>
<keyword evidence="1" id="KW-0472">Membrane</keyword>
<keyword evidence="1" id="KW-1133">Transmembrane helix</keyword>
<accession>A0A4P7UEV9</accession>
<protein>
    <submittedName>
        <fullName evidence="2">Uncharacterized protein</fullName>
    </submittedName>
</protein>
<feature type="transmembrane region" description="Helical" evidence="1">
    <location>
        <begin position="378"/>
        <end position="400"/>
    </location>
</feature>
<gene>
    <name evidence="2" type="ORF">DDIC_00270</name>
</gene>
<feature type="transmembrane region" description="Helical" evidence="1">
    <location>
        <begin position="412"/>
        <end position="430"/>
    </location>
</feature>
<dbReference type="Proteomes" id="UP000297065">
    <property type="component" value="Chromosome"/>
</dbReference>
<keyword evidence="1" id="KW-0812">Transmembrane</keyword>
<feature type="transmembrane region" description="Helical" evidence="1">
    <location>
        <begin position="340"/>
        <end position="363"/>
    </location>
</feature>
<dbReference type="AlphaFoldDB" id="A0A4P7UEV9"/>
<name>A0A4P7UEV9_DESDE</name>
<organism evidence="2 3">
    <name type="scientific">Desulfovibrio desulfuricans</name>
    <dbReference type="NCBI Taxonomy" id="876"/>
    <lineage>
        <taxon>Bacteria</taxon>
        <taxon>Pseudomonadati</taxon>
        <taxon>Thermodesulfobacteriota</taxon>
        <taxon>Desulfovibrionia</taxon>
        <taxon>Desulfovibrionales</taxon>
        <taxon>Desulfovibrionaceae</taxon>
        <taxon>Desulfovibrio</taxon>
    </lineage>
</organism>